<organism evidence="2 3">
    <name type="scientific">Mesorhabditis belari</name>
    <dbReference type="NCBI Taxonomy" id="2138241"/>
    <lineage>
        <taxon>Eukaryota</taxon>
        <taxon>Metazoa</taxon>
        <taxon>Ecdysozoa</taxon>
        <taxon>Nematoda</taxon>
        <taxon>Chromadorea</taxon>
        <taxon>Rhabditida</taxon>
        <taxon>Rhabditina</taxon>
        <taxon>Rhabditomorpha</taxon>
        <taxon>Rhabditoidea</taxon>
        <taxon>Rhabditidae</taxon>
        <taxon>Mesorhabditinae</taxon>
        <taxon>Mesorhabditis</taxon>
    </lineage>
</organism>
<dbReference type="Proteomes" id="UP000887575">
    <property type="component" value="Unassembled WGS sequence"/>
</dbReference>
<feature type="region of interest" description="Disordered" evidence="1">
    <location>
        <begin position="1"/>
        <end position="34"/>
    </location>
</feature>
<keyword evidence="2" id="KW-1185">Reference proteome</keyword>
<evidence type="ECO:0000256" key="1">
    <source>
        <dbReference type="SAM" id="MobiDB-lite"/>
    </source>
</evidence>
<protein>
    <submittedName>
        <fullName evidence="3">Uncharacterized protein</fullName>
    </submittedName>
</protein>
<proteinExistence type="predicted"/>
<feature type="region of interest" description="Disordered" evidence="1">
    <location>
        <begin position="55"/>
        <end position="74"/>
    </location>
</feature>
<evidence type="ECO:0000313" key="3">
    <source>
        <dbReference type="WBParaSite" id="MBELARI_LOCUS21119"/>
    </source>
</evidence>
<feature type="compositionally biased region" description="Basic residues" evidence="1">
    <location>
        <begin position="92"/>
        <end position="102"/>
    </location>
</feature>
<feature type="region of interest" description="Disordered" evidence="1">
    <location>
        <begin position="85"/>
        <end position="123"/>
    </location>
</feature>
<dbReference type="AlphaFoldDB" id="A0AAF3F3Q5"/>
<name>A0AAF3F3Q5_9BILA</name>
<dbReference type="WBParaSite" id="MBELARI_LOCUS21119">
    <property type="protein sequence ID" value="MBELARI_LOCUS21119"/>
    <property type="gene ID" value="MBELARI_LOCUS21119"/>
</dbReference>
<sequence>MDSKKVAQSLYEAWMDGKDQKSNEDEERADSGFKHVTLSRKSKFAYDNAYRQSISKSPSPFELKPNHQALEQPVRSQSVLCAAQSVPLRVPPSRKNKNKSLKRNSIAVGPSRRQNFRAKSAQTNEEDWDEVEFTLFYRWVTNGKESDINEETIIALLFKKNQGKKNMM</sequence>
<evidence type="ECO:0000313" key="2">
    <source>
        <dbReference type="Proteomes" id="UP000887575"/>
    </source>
</evidence>
<accession>A0AAF3F3Q5</accession>
<reference evidence="3" key="1">
    <citation type="submission" date="2024-02" db="UniProtKB">
        <authorList>
            <consortium name="WormBaseParasite"/>
        </authorList>
    </citation>
    <scope>IDENTIFICATION</scope>
</reference>
<feature type="compositionally biased region" description="Basic and acidic residues" evidence="1">
    <location>
        <begin position="15"/>
        <end position="33"/>
    </location>
</feature>